<keyword evidence="1" id="KW-0812">Transmembrane</keyword>
<comment type="caution">
    <text evidence="2">The sequence shown here is derived from an EMBL/GenBank/DDBJ whole genome shotgun (WGS) entry which is preliminary data.</text>
</comment>
<dbReference type="AlphaFoldDB" id="A0AAD6SDW6"/>
<dbReference type="Proteomes" id="UP001218188">
    <property type="component" value="Unassembled WGS sequence"/>
</dbReference>
<feature type="transmembrane region" description="Helical" evidence="1">
    <location>
        <begin position="142"/>
        <end position="164"/>
    </location>
</feature>
<evidence type="ECO:0000256" key="1">
    <source>
        <dbReference type="SAM" id="Phobius"/>
    </source>
</evidence>
<accession>A0AAD6SDW6</accession>
<keyword evidence="1" id="KW-0472">Membrane</keyword>
<keyword evidence="1" id="KW-1133">Transmembrane helix</keyword>
<evidence type="ECO:0000313" key="2">
    <source>
        <dbReference type="EMBL" id="KAJ7025829.1"/>
    </source>
</evidence>
<name>A0AAD6SDW6_9AGAR</name>
<feature type="transmembrane region" description="Helical" evidence="1">
    <location>
        <begin position="80"/>
        <end position="100"/>
    </location>
</feature>
<organism evidence="2 3">
    <name type="scientific">Mycena alexandri</name>
    <dbReference type="NCBI Taxonomy" id="1745969"/>
    <lineage>
        <taxon>Eukaryota</taxon>
        <taxon>Fungi</taxon>
        <taxon>Dikarya</taxon>
        <taxon>Basidiomycota</taxon>
        <taxon>Agaricomycotina</taxon>
        <taxon>Agaricomycetes</taxon>
        <taxon>Agaricomycetidae</taxon>
        <taxon>Agaricales</taxon>
        <taxon>Marasmiineae</taxon>
        <taxon>Mycenaceae</taxon>
        <taxon>Mycena</taxon>
    </lineage>
</organism>
<proteinExistence type="predicted"/>
<reference evidence="2" key="1">
    <citation type="submission" date="2023-03" db="EMBL/GenBank/DDBJ databases">
        <title>Massive genome expansion in bonnet fungi (Mycena s.s.) driven by repeated elements and novel gene families across ecological guilds.</title>
        <authorList>
            <consortium name="Lawrence Berkeley National Laboratory"/>
            <person name="Harder C.B."/>
            <person name="Miyauchi S."/>
            <person name="Viragh M."/>
            <person name="Kuo A."/>
            <person name="Thoen E."/>
            <person name="Andreopoulos B."/>
            <person name="Lu D."/>
            <person name="Skrede I."/>
            <person name="Drula E."/>
            <person name="Henrissat B."/>
            <person name="Morin E."/>
            <person name="Kohler A."/>
            <person name="Barry K."/>
            <person name="LaButti K."/>
            <person name="Morin E."/>
            <person name="Salamov A."/>
            <person name="Lipzen A."/>
            <person name="Mereny Z."/>
            <person name="Hegedus B."/>
            <person name="Baldrian P."/>
            <person name="Stursova M."/>
            <person name="Weitz H."/>
            <person name="Taylor A."/>
            <person name="Grigoriev I.V."/>
            <person name="Nagy L.G."/>
            <person name="Martin F."/>
            <person name="Kauserud H."/>
        </authorList>
    </citation>
    <scope>NUCLEOTIDE SEQUENCE</scope>
    <source>
        <strain evidence="2">CBHHK200</strain>
    </source>
</reference>
<feature type="transmembrane region" description="Helical" evidence="1">
    <location>
        <begin position="38"/>
        <end position="60"/>
    </location>
</feature>
<gene>
    <name evidence="2" type="ORF">C8F04DRAFT_1268813</name>
</gene>
<dbReference type="EMBL" id="JARJCM010000148">
    <property type="protein sequence ID" value="KAJ7025829.1"/>
    <property type="molecule type" value="Genomic_DNA"/>
</dbReference>
<protein>
    <submittedName>
        <fullName evidence="2">Uncharacterized protein</fullName>
    </submittedName>
</protein>
<keyword evidence="3" id="KW-1185">Reference proteome</keyword>
<feature type="transmembrane region" description="Helical" evidence="1">
    <location>
        <begin position="521"/>
        <end position="546"/>
    </location>
</feature>
<sequence length="614" mass="66922">MSTEAATSADTLLGSSTTLRRTSPEVPRKSRLNSSSNLGLLSLALHSALIALHLTLIGIWAGSVEHRLVFSLDHQKTVSFLITAIATTFGTIYSALLVFATQTLWMRRSLQVDQTLTAIHDHAAAWTGIGSAMLRIWHQKTVAASLTGSLAVFLYLGNILVLHISTPALFSLQTFNLTRPLLVKTQGLPSYNFSSTDNETAETYSGLFGFVSGSLYYLPSVLGNTRNLGLNGSTLYDVLDLNSSSGNVTVHATGFNITCRYLESSPNSLSHVPGSTEWSDDSGQFFVSSTQPGVITVPSIEDININITFYSTTSIIDSQNNHPPEVNLSPPMNNTILPVSSLQLFQCSQSLVNQTAVVDAQSRMLLSVEPQIYKKTSTWLPTNSSITIPNTTTGNLFIDWWAAWYKSSPPSALPRDGDPEGVNFVSVADMYIIQKLNLHPANISDAPRTVMLHDLENTMGEIVAGMFWTLGNILPTSGPLLRNISNDPWTPTQIGASMTPPTFLRGNAIATEIQTRVRLDLSIIAIATGLAASIVLALLSLPSVILNKTVGQKEIPINGTGMLHAIWLYRNNPKLDMELEQVEHPTERNLRQAGMVRVKWAEGGLRRRKSCESF</sequence>
<evidence type="ECO:0000313" key="3">
    <source>
        <dbReference type="Proteomes" id="UP001218188"/>
    </source>
</evidence>